<dbReference type="InterPro" id="IPR015815">
    <property type="entry name" value="HIBADH-related"/>
</dbReference>
<evidence type="ECO:0000256" key="4">
    <source>
        <dbReference type="PIRSR" id="PIRSR000103-1"/>
    </source>
</evidence>
<dbReference type="InterPro" id="IPR051265">
    <property type="entry name" value="HIBADH-related_NP60_sf"/>
</dbReference>
<dbReference type="InterPro" id="IPR006115">
    <property type="entry name" value="6PGDH_NADP-bd"/>
</dbReference>
<dbReference type="SUPFAM" id="SSF51735">
    <property type="entry name" value="NAD(P)-binding Rossmann-fold domains"/>
    <property type="match status" value="1"/>
</dbReference>
<feature type="active site" evidence="4">
    <location>
        <position position="178"/>
    </location>
</feature>
<dbReference type="GO" id="GO:0050661">
    <property type="term" value="F:NADP binding"/>
    <property type="evidence" value="ECO:0007669"/>
    <property type="project" value="InterPro"/>
</dbReference>
<organism evidence="8 9">
    <name type="scientific">Streptomonospora salina</name>
    <dbReference type="NCBI Taxonomy" id="104205"/>
    <lineage>
        <taxon>Bacteria</taxon>
        <taxon>Bacillati</taxon>
        <taxon>Actinomycetota</taxon>
        <taxon>Actinomycetes</taxon>
        <taxon>Streptosporangiales</taxon>
        <taxon>Nocardiopsidaceae</taxon>
        <taxon>Streptomonospora</taxon>
    </lineage>
</organism>
<comment type="caution">
    <text evidence="8">The sequence shown here is derived from an EMBL/GenBank/DDBJ whole genome shotgun (WGS) entry which is preliminary data.</text>
</comment>
<dbReference type="EMBL" id="JACHLY010000001">
    <property type="protein sequence ID" value="MBB5997822.1"/>
    <property type="molecule type" value="Genomic_DNA"/>
</dbReference>
<accession>A0A841E4X4</accession>
<dbReference type="AlphaFoldDB" id="A0A841E4X4"/>
<dbReference type="InterPro" id="IPR029154">
    <property type="entry name" value="HIBADH-like_NADP-bd"/>
</dbReference>
<protein>
    <submittedName>
        <fullName evidence="8">3-hydroxyisobutyrate dehydrogenase</fullName>
        <ecNumber evidence="8">1.1.1.31</ecNumber>
    </submittedName>
</protein>
<dbReference type="InterPro" id="IPR036291">
    <property type="entry name" value="NAD(P)-bd_dom_sf"/>
</dbReference>
<dbReference type="Gene3D" id="3.40.50.720">
    <property type="entry name" value="NAD(P)-binding Rossmann-like Domain"/>
    <property type="match status" value="1"/>
</dbReference>
<dbReference type="GO" id="GO:0008442">
    <property type="term" value="F:3-hydroxyisobutyrate dehydrogenase activity"/>
    <property type="evidence" value="ECO:0007669"/>
    <property type="project" value="UniProtKB-EC"/>
</dbReference>
<evidence type="ECO:0000256" key="2">
    <source>
        <dbReference type="ARBA" id="ARBA00023002"/>
    </source>
</evidence>
<keyword evidence="2 8" id="KW-0560">Oxidoreductase</keyword>
<feature type="region of interest" description="Disordered" evidence="5">
    <location>
        <begin position="275"/>
        <end position="296"/>
    </location>
</feature>
<dbReference type="Gene3D" id="1.10.1040.10">
    <property type="entry name" value="N-(1-d-carboxylethyl)-l-norvaline Dehydrogenase, domain 2"/>
    <property type="match status" value="1"/>
</dbReference>
<feature type="domain" description="6-phosphogluconate dehydrogenase NADP-binding" evidence="6">
    <location>
        <begin position="16"/>
        <end position="166"/>
    </location>
</feature>
<dbReference type="RefSeq" id="WP_184634020.1">
    <property type="nucleotide sequence ID" value="NZ_BAABKT010000005.1"/>
</dbReference>
<name>A0A841E4X4_9ACTN</name>
<evidence type="ECO:0000256" key="1">
    <source>
        <dbReference type="ARBA" id="ARBA00009080"/>
    </source>
</evidence>
<keyword evidence="3" id="KW-0520">NAD</keyword>
<comment type="similarity">
    <text evidence="1">Belongs to the HIBADH-related family.</text>
</comment>
<keyword evidence="9" id="KW-1185">Reference proteome</keyword>
<dbReference type="InterPro" id="IPR008927">
    <property type="entry name" value="6-PGluconate_DH-like_C_sf"/>
</dbReference>
<evidence type="ECO:0000259" key="6">
    <source>
        <dbReference type="Pfam" id="PF03446"/>
    </source>
</evidence>
<dbReference type="PIRSF" id="PIRSF000103">
    <property type="entry name" value="HIBADH"/>
    <property type="match status" value="1"/>
</dbReference>
<sequence length="296" mass="30066">MSATEPSTPPTGTSRVAVLGTGIMGAPMARNIAAAGTPVRVWNRTAAKARPLADAGCTVAATPDEAVADADIVVTMLTDGDAVESVMAGLTPPRGAVWAQTTTVGAAAAERLAGRAADLGMEFVDAPVLGTRAPAEQGALIVLAAGPAPARRRLDPVFDAIGSRTVGMERPGDASRLKLVANSWVLALSSATGEAVALAEGLGVDPRTFLDLVSGGPLDSGYLHAKAGAILGGDYTPSFTVANAYKDARLVREAGEAAGVRLDLAAASEERMRRAAESGHGDEDMAAGYYASFPER</sequence>
<evidence type="ECO:0000256" key="3">
    <source>
        <dbReference type="ARBA" id="ARBA00023027"/>
    </source>
</evidence>
<dbReference type="Pfam" id="PF03446">
    <property type="entry name" value="NAD_binding_2"/>
    <property type="match status" value="1"/>
</dbReference>
<evidence type="ECO:0000259" key="7">
    <source>
        <dbReference type="Pfam" id="PF14833"/>
    </source>
</evidence>
<proteinExistence type="inferred from homology"/>
<dbReference type="GO" id="GO:0051287">
    <property type="term" value="F:NAD binding"/>
    <property type="evidence" value="ECO:0007669"/>
    <property type="project" value="InterPro"/>
</dbReference>
<gene>
    <name evidence="8" type="ORF">HNR25_001573</name>
</gene>
<dbReference type="Pfam" id="PF14833">
    <property type="entry name" value="NAD_binding_11"/>
    <property type="match status" value="1"/>
</dbReference>
<dbReference type="EC" id="1.1.1.31" evidence="8"/>
<dbReference type="PANTHER" id="PTHR43580:SF2">
    <property type="entry name" value="CYTOKINE-LIKE NUCLEAR FACTOR N-PAC"/>
    <property type="match status" value="1"/>
</dbReference>
<feature type="domain" description="3-hydroxyisobutyrate dehydrogenase-like NAD-binding" evidence="7">
    <location>
        <begin position="172"/>
        <end position="287"/>
    </location>
</feature>
<dbReference type="Proteomes" id="UP000578077">
    <property type="component" value="Unassembled WGS sequence"/>
</dbReference>
<dbReference type="InterPro" id="IPR013328">
    <property type="entry name" value="6PGD_dom2"/>
</dbReference>
<dbReference type="PANTHER" id="PTHR43580">
    <property type="entry name" value="OXIDOREDUCTASE GLYR1-RELATED"/>
    <property type="match status" value="1"/>
</dbReference>
<reference evidence="8 9" key="1">
    <citation type="submission" date="2020-08" db="EMBL/GenBank/DDBJ databases">
        <title>Sequencing the genomes of 1000 actinobacteria strains.</title>
        <authorList>
            <person name="Klenk H.-P."/>
        </authorList>
    </citation>
    <scope>NUCLEOTIDE SEQUENCE [LARGE SCALE GENOMIC DNA]</scope>
    <source>
        <strain evidence="8 9">DSM 44593</strain>
    </source>
</reference>
<evidence type="ECO:0000313" key="9">
    <source>
        <dbReference type="Proteomes" id="UP000578077"/>
    </source>
</evidence>
<evidence type="ECO:0000256" key="5">
    <source>
        <dbReference type="SAM" id="MobiDB-lite"/>
    </source>
</evidence>
<evidence type="ECO:0000313" key="8">
    <source>
        <dbReference type="EMBL" id="MBB5997822.1"/>
    </source>
</evidence>
<dbReference type="SUPFAM" id="SSF48179">
    <property type="entry name" value="6-phosphogluconate dehydrogenase C-terminal domain-like"/>
    <property type="match status" value="1"/>
</dbReference>